<evidence type="ECO:0000256" key="1">
    <source>
        <dbReference type="ARBA" id="ARBA00009387"/>
    </source>
</evidence>
<comment type="caution">
    <text evidence="4">The sequence shown here is derived from an EMBL/GenBank/DDBJ whole genome shotgun (WGS) entry which is preliminary data.</text>
</comment>
<dbReference type="Pfam" id="PF01464">
    <property type="entry name" value="SLT"/>
    <property type="match status" value="1"/>
</dbReference>
<evidence type="ECO:0000256" key="2">
    <source>
        <dbReference type="SAM" id="SignalP"/>
    </source>
</evidence>
<comment type="similarity">
    <text evidence="1">Belongs to the virb1 family.</text>
</comment>
<reference evidence="4 5" key="1">
    <citation type="submission" date="2022-04" db="EMBL/GenBank/DDBJ databases">
        <title>Roseobacter sp. WL0113 is a bacterium isolated from neritic sediment.</title>
        <authorList>
            <person name="Wang L."/>
            <person name="He W."/>
            <person name="Zhang D.-F."/>
        </authorList>
    </citation>
    <scope>NUCLEOTIDE SEQUENCE [LARGE SCALE GENOMIC DNA]</scope>
    <source>
        <strain evidence="4 5">WL0113</strain>
    </source>
</reference>
<evidence type="ECO:0000313" key="5">
    <source>
        <dbReference type="Proteomes" id="UP001208690"/>
    </source>
</evidence>
<dbReference type="PROSITE" id="PS51257">
    <property type="entry name" value="PROKAR_LIPOPROTEIN"/>
    <property type="match status" value="1"/>
</dbReference>
<dbReference type="InterPro" id="IPR008258">
    <property type="entry name" value="Transglycosylase_SLT_dom_1"/>
</dbReference>
<keyword evidence="5" id="KW-1185">Reference proteome</keyword>
<organism evidence="4 5">
    <name type="scientific">Roseobacter sinensis</name>
    <dbReference type="NCBI Taxonomy" id="2931391"/>
    <lineage>
        <taxon>Bacteria</taxon>
        <taxon>Pseudomonadati</taxon>
        <taxon>Pseudomonadota</taxon>
        <taxon>Alphaproteobacteria</taxon>
        <taxon>Rhodobacterales</taxon>
        <taxon>Roseobacteraceae</taxon>
        <taxon>Roseobacter</taxon>
    </lineage>
</organism>
<dbReference type="Proteomes" id="UP001208690">
    <property type="component" value="Unassembled WGS sequence"/>
</dbReference>
<feature type="domain" description="Transglycosylase SLT" evidence="3">
    <location>
        <begin position="91"/>
        <end position="174"/>
    </location>
</feature>
<evidence type="ECO:0000259" key="3">
    <source>
        <dbReference type="Pfam" id="PF01464"/>
    </source>
</evidence>
<feature type="signal peptide" evidence="2">
    <location>
        <begin position="1"/>
        <end position="20"/>
    </location>
</feature>
<dbReference type="InterPro" id="IPR023346">
    <property type="entry name" value="Lysozyme-like_dom_sf"/>
</dbReference>
<evidence type="ECO:0000313" key="4">
    <source>
        <dbReference type="EMBL" id="MCV3269877.1"/>
    </source>
</evidence>
<feature type="chain" id="PRO_5045052838" evidence="2">
    <location>
        <begin position="21"/>
        <end position="237"/>
    </location>
</feature>
<sequence>MARQNTLLVSFAAMASTALACTLLFAAPARANTPNICDRAAAVVSQETGVPFSILKAISRTETGRTRNGVFEPWPWATNTGGTGRWFETKSAAVQHAQSRLNQGLTNVDIGCFQLNYRWHGHAFSSLEHMFEPIENARYAAAFLTELYDEKGEWMRAVGAYHSRTQEHANRYKRRFSEIHASLGDDPVGHTTGSVSRIRENRFPLLQRSDAQPRLGSLVPLGQSAPGGSLFSQTGEI</sequence>
<accession>A0ABT3B8I6</accession>
<keyword evidence="2" id="KW-0732">Signal</keyword>
<dbReference type="RefSeq" id="WP_263842209.1">
    <property type="nucleotide sequence ID" value="NZ_JALIEB010000001.1"/>
</dbReference>
<proteinExistence type="inferred from homology"/>
<gene>
    <name evidence="4" type="ORF">MUB52_00420</name>
</gene>
<dbReference type="EMBL" id="JALIEB010000001">
    <property type="protein sequence ID" value="MCV3269877.1"/>
    <property type="molecule type" value="Genomic_DNA"/>
</dbReference>
<name>A0ABT3B8I6_9RHOB</name>
<dbReference type="SUPFAM" id="SSF53955">
    <property type="entry name" value="Lysozyme-like"/>
    <property type="match status" value="1"/>
</dbReference>
<protein>
    <submittedName>
        <fullName evidence="4">Transglycosylase SLT domain-containing protein</fullName>
    </submittedName>
</protein>